<feature type="chain" id="PRO_5035423324" description="J domain-containing protein" evidence="4">
    <location>
        <begin position="25"/>
        <end position="330"/>
    </location>
</feature>
<keyword evidence="7" id="KW-1185">Reference proteome</keyword>
<feature type="signal peptide" evidence="4">
    <location>
        <begin position="1"/>
        <end position="24"/>
    </location>
</feature>
<dbReference type="PRINTS" id="PR00625">
    <property type="entry name" value="JDOMAIN"/>
</dbReference>
<dbReference type="GO" id="GO:0051087">
    <property type="term" value="F:protein-folding chaperone binding"/>
    <property type="evidence" value="ECO:0007669"/>
    <property type="project" value="TreeGrafter"/>
</dbReference>
<evidence type="ECO:0000256" key="1">
    <source>
        <dbReference type="ARBA" id="ARBA00023186"/>
    </source>
</evidence>
<evidence type="ECO:0000256" key="2">
    <source>
        <dbReference type="SAM" id="MobiDB-lite"/>
    </source>
</evidence>
<comment type="caution">
    <text evidence="6">The sequence shown here is derived from an EMBL/GenBank/DDBJ whole genome shotgun (WGS) entry which is preliminary data.</text>
</comment>
<reference evidence="6" key="1">
    <citation type="submission" date="2019-03" db="EMBL/GenBank/DDBJ databases">
        <title>Long read genome sequence of the mycoparasitic Pythium oligandrum ATCC 38472 isolated from sugarbeet rhizosphere.</title>
        <authorList>
            <person name="Gaulin E."/>
        </authorList>
    </citation>
    <scope>NUCLEOTIDE SEQUENCE</scope>
    <source>
        <strain evidence="6">ATCC 38472_TT</strain>
    </source>
</reference>
<keyword evidence="1" id="KW-0143">Chaperone</keyword>
<evidence type="ECO:0000259" key="5">
    <source>
        <dbReference type="PROSITE" id="PS50076"/>
    </source>
</evidence>
<proteinExistence type="predicted"/>
<protein>
    <recommendedName>
        <fullName evidence="5">J domain-containing protein</fullName>
    </recommendedName>
</protein>
<dbReference type="GO" id="GO:0005783">
    <property type="term" value="C:endoplasmic reticulum"/>
    <property type="evidence" value="ECO:0007669"/>
    <property type="project" value="TreeGrafter"/>
</dbReference>
<dbReference type="GO" id="GO:0036503">
    <property type="term" value="P:ERAD pathway"/>
    <property type="evidence" value="ECO:0007669"/>
    <property type="project" value="TreeGrafter"/>
</dbReference>
<sequence>MMHARRWTRLLLLVLLCTLSVCAARYEDPYKVLRVKRSASESEIKRAYRSLALKWHPDKNPGNPEAEKEFMRISSAYEQLANGNGGASTQQSNGRGYQQSWQQQQQRAYYQQQQYYYNQQHGARSQFTSASIFPFSLPTVLLLGLLVWAMIILPSNNTNDQQAPAGSQGQQRASQEAKASDETEKARPSPLEQLARVFAPSIFAFNPLYLTARGRRTLVFFPSDSVHGCGVREQFAMIEKLAVEYQRDPLTFCWLDLSVLPSNERTKWETQANQLGANKPFVMAFSIKGKKVVAHSASERTIELDDLRKWLTLLVGGEIAHSESLPELFQ</sequence>
<keyword evidence="3" id="KW-1133">Transmembrane helix</keyword>
<keyword evidence="4" id="KW-0732">Signal</keyword>
<feature type="compositionally biased region" description="Polar residues" evidence="2">
    <location>
        <begin position="160"/>
        <end position="174"/>
    </location>
</feature>
<dbReference type="SMART" id="SM00271">
    <property type="entry name" value="DnaJ"/>
    <property type="match status" value="1"/>
</dbReference>
<dbReference type="Proteomes" id="UP000794436">
    <property type="component" value="Unassembled WGS sequence"/>
</dbReference>
<dbReference type="Gene3D" id="1.10.287.110">
    <property type="entry name" value="DnaJ domain"/>
    <property type="match status" value="1"/>
</dbReference>
<feature type="compositionally biased region" description="Basic and acidic residues" evidence="2">
    <location>
        <begin position="178"/>
        <end position="187"/>
    </location>
</feature>
<dbReference type="SUPFAM" id="SSF46565">
    <property type="entry name" value="Chaperone J-domain"/>
    <property type="match status" value="1"/>
</dbReference>
<gene>
    <name evidence="6" type="ORF">Poli38472_003850</name>
</gene>
<evidence type="ECO:0000256" key="3">
    <source>
        <dbReference type="SAM" id="Phobius"/>
    </source>
</evidence>
<dbReference type="CDD" id="cd06257">
    <property type="entry name" value="DnaJ"/>
    <property type="match status" value="1"/>
</dbReference>
<dbReference type="GO" id="GO:0051787">
    <property type="term" value="F:misfolded protein binding"/>
    <property type="evidence" value="ECO:0007669"/>
    <property type="project" value="TreeGrafter"/>
</dbReference>
<dbReference type="InterPro" id="IPR001623">
    <property type="entry name" value="DnaJ_domain"/>
</dbReference>
<accession>A0A8K1CML3</accession>
<dbReference type="PANTHER" id="PTHR44360:SF1">
    <property type="entry name" value="DNAJ HOMOLOG SUBFAMILY B MEMBER 9"/>
    <property type="match status" value="1"/>
</dbReference>
<evidence type="ECO:0000313" key="7">
    <source>
        <dbReference type="Proteomes" id="UP000794436"/>
    </source>
</evidence>
<dbReference type="PROSITE" id="PS50076">
    <property type="entry name" value="DNAJ_2"/>
    <property type="match status" value="1"/>
</dbReference>
<feature type="transmembrane region" description="Helical" evidence="3">
    <location>
        <begin position="132"/>
        <end position="153"/>
    </location>
</feature>
<dbReference type="AlphaFoldDB" id="A0A8K1CML3"/>
<evidence type="ECO:0000313" key="6">
    <source>
        <dbReference type="EMBL" id="TMW66085.1"/>
    </source>
</evidence>
<dbReference type="InterPro" id="IPR036869">
    <property type="entry name" value="J_dom_sf"/>
</dbReference>
<dbReference type="Pfam" id="PF00226">
    <property type="entry name" value="DnaJ"/>
    <property type="match status" value="1"/>
</dbReference>
<dbReference type="PANTHER" id="PTHR44360">
    <property type="entry name" value="DNAJ HOMOLOG SUBFAMILY B MEMBER 9"/>
    <property type="match status" value="1"/>
</dbReference>
<feature type="region of interest" description="Disordered" evidence="2">
    <location>
        <begin position="160"/>
        <end position="188"/>
    </location>
</feature>
<evidence type="ECO:0000256" key="4">
    <source>
        <dbReference type="SAM" id="SignalP"/>
    </source>
</evidence>
<dbReference type="EMBL" id="SPLM01000036">
    <property type="protein sequence ID" value="TMW66085.1"/>
    <property type="molecule type" value="Genomic_DNA"/>
</dbReference>
<dbReference type="InterPro" id="IPR051948">
    <property type="entry name" value="Hsp70_co-chaperone_J-domain"/>
</dbReference>
<keyword evidence="3" id="KW-0472">Membrane</keyword>
<name>A0A8K1CML3_PYTOL</name>
<organism evidence="6 7">
    <name type="scientific">Pythium oligandrum</name>
    <name type="common">Mycoparasitic fungus</name>
    <dbReference type="NCBI Taxonomy" id="41045"/>
    <lineage>
        <taxon>Eukaryota</taxon>
        <taxon>Sar</taxon>
        <taxon>Stramenopiles</taxon>
        <taxon>Oomycota</taxon>
        <taxon>Peronosporomycetes</taxon>
        <taxon>Pythiales</taxon>
        <taxon>Pythiaceae</taxon>
        <taxon>Pythium</taxon>
    </lineage>
</organism>
<keyword evidence="3" id="KW-0812">Transmembrane</keyword>
<dbReference type="OrthoDB" id="10250354at2759"/>
<feature type="domain" description="J" evidence="5">
    <location>
        <begin position="28"/>
        <end position="114"/>
    </location>
</feature>